<evidence type="ECO:0000256" key="8">
    <source>
        <dbReference type="SAM" id="Phobius"/>
    </source>
</evidence>
<evidence type="ECO:0000256" key="2">
    <source>
        <dbReference type="ARBA" id="ARBA00022448"/>
    </source>
</evidence>
<dbReference type="FunFam" id="1.10.3730.20:FF:000001">
    <property type="entry name" value="Quaternary ammonium compound resistance transporter SugE"/>
    <property type="match status" value="1"/>
</dbReference>
<evidence type="ECO:0000256" key="5">
    <source>
        <dbReference type="ARBA" id="ARBA00022989"/>
    </source>
</evidence>
<feature type="transmembrane region" description="Helical" evidence="8">
    <location>
        <begin position="60"/>
        <end position="79"/>
    </location>
</feature>
<keyword evidence="2" id="KW-0813">Transport</keyword>
<feature type="transmembrane region" description="Helical" evidence="8">
    <location>
        <begin position="6"/>
        <end position="23"/>
    </location>
</feature>
<dbReference type="InterPro" id="IPR000390">
    <property type="entry name" value="Small_drug/metabolite_transptr"/>
</dbReference>
<sequence>MKEYVILAVAIISEVFASSMLKVSNGFKRLFPSIGVVMGYGAAFYLLSLSLKAIPLGTAYAIWSGVGTALTALVGVIFYKESIDLKKCLGLVLIICGVVVLKLSSSH</sequence>
<comment type="similarity">
    <text evidence="7">Belongs to the drug/metabolite transporter (DMT) superfamily. Small multidrug resistance (SMR) (TC 2.A.7.1) family.</text>
</comment>
<name>A0A162C9Z9_9BACI</name>
<protein>
    <submittedName>
        <fullName evidence="9">Quaternary ammonium transporter</fullName>
    </submittedName>
</protein>
<dbReference type="PANTHER" id="PTHR30561:SF1">
    <property type="entry name" value="MULTIDRUG TRANSPORTER EMRE"/>
    <property type="match status" value="1"/>
</dbReference>
<keyword evidence="10" id="KW-1185">Reference proteome</keyword>
<comment type="subcellular location">
    <subcellularLocation>
        <location evidence="1 7">Cell membrane</location>
        <topology evidence="1 7">Multi-pass membrane protein</topology>
    </subcellularLocation>
</comment>
<feature type="transmembrane region" description="Helical" evidence="8">
    <location>
        <begin position="30"/>
        <end position="48"/>
    </location>
</feature>
<dbReference type="InterPro" id="IPR045324">
    <property type="entry name" value="Small_multidrug_res"/>
</dbReference>
<evidence type="ECO:0000256" key="1">
    <source>
        <dbReference type="ARBA" id="ARBA00004651"/>
    </source>
</evidence>
<proteinExistence type="inferred from homology"/>
<dbReference type="SUPFAM" id="SSF103481">
    <property type="entry name" value="Multidrug resistance efflux transporter EmrE"/>
    <property type="match status" value="1"/>
</dbReference>
<gene>
    <name evidence="9" type="ORF">AZI98_01385</name>
</gene>
<organism evidence="9 10">
    <name type="scientific">Aeribacillus pallidus</name>
    <dbReference type="NCBI Taxonomy" id="33936"/>
    <lineage>
        <taxon>Bacteria</taxon>
        <taxon>Bacillati</taxon>
        <taxon>Bacillota</taxon>
        <taxon>Bacilli</taxon>
        <taxon>Bacillales</taxon>
        <taxon>Bacillaceae</taxon>
        <taxon>Aeribacillus</taxon>
    </lineage>
</organism>
<dbReference type="InterPro" id="IPR037185">
    <property type="entry name" value="EmrE-like"/>
</dbReference>
<dbReference type="Proteomes" id="UP000076476">
    <property type="component" value="Unassembled WGS sequence"/>
</dbReference>
<dbReference type="OrthoDB" id="21828at2"/>
<evidence type="ECO:0000313" key="9">
    <source>
        <dbReference type="EMBL" id="KZN97823.1"/>
    </source>
</evidence>
<dbReference type="RefSeq" id="WP_063386503.1">
    <property type="nucleotide sequence ID" value="NZ_LWBR01000005.1"/>
</dbReference>
<dbReference type="GO" id="GO:0022857">
    <property type="term" value="F:transmembrane transporter activity"/>
    <property type="evidence" value="ECO:0007669"/>
    <property type="project" value="InterPro"/>
</dbReference>
<evidence type="ECO:0000256" key="6">
    <source>
        <dbReference type="ARBA" id="ARBA00023136"/>
    </source>
</evidence>
<evidence type="ECO:0000313" key="10">
    <source>
        <dbReference type="Proteomes" id="UP000076476"/>
    </source>
</evidence>
<feature type="transmembrane region" description="Helical" evidence="8">
    <location>
        <begin position="88"/>
        <end position="105"/>
    </location>
</feature>
<keyword evidence="3" id="KW-1003">Cell membrane</keyword>
<evidence type="ECO:0000256" key="3">
    <source>
        <dbReference type="ARBA" id="ARBA00022475"/>
    </source>
</evidence>
<evidence type="ECO:0000256" key="7">
    <source>
        <dbReference type="RuleBase" id="RU003942"/>
    </source>
</evidence>
<dbReference type="PANTHER" id="PTHR30561">
    <property type="entry name" value="SMR FAMILY PROTON-DEPENDENT DRUG EFFLUX TRANSPORTER SUGE"/>
    <property type="match status" value="1"/>
</dbReference>
<dbReference type="EMBL" id="LWBR01000005">
    <property type="protein sequence ID" value="KZN97823.1"/>
    <property type="molecule type" value="Genomic_DNA"/>
</dbReference>
<dbReference type="STRING" id="33936.AZI98_01385"/>
<dbReference type="GO" id="GO:0005886">
    <property type="term" value="C:plasma membrane"/>
    <property type="evidence" value="ECO:0007669"/>
    <property type="project" value="UniProtKB-SubCell"/>
</dbReference>
<evidence type="ECO:0000256" key="4">
    <source>
        <dbReference type="ARBA" id="ARBA00022692"/>
    </source>
</evidence>
<keyword evidence="4 7" id="KW-0812">Transmembrane</keyword>
<reference evidence="9 10" key="1">
    <citation type="submission" date="2016-04" db="EMBL/GenBank/DDBJ databases">
        <title>Draft genome sequence of Aeribacillus pallidus 8m3 from petroleum reservoir.</title>
        <authorList>
            <person name="Poltaraus A.B."/>
            <person name="Nazina T.N."/>
            <person name="Tourova T.P."/>
            <person name="Malakho S.M."/>
            <person name="Korshunova A.V."/>
            <person name="Sokolova D.S."/>
        </authorList>
    </citation>
    <scope>NUCLEOTIDE SEQUENCE [LARGE SCALE GENOMIC DNA]</scope>
    <source>
        <strain evidence="9 10">8m3</strain>
    </source>
</reference>
<dbReference type="Pfam" id="PF00893">
    <property type="entry name" value="Multi_Drug_Res"/>
    <property type="match status" value="1"/>
</dbReference>
<comment type="caution">
    <text evidence="9">The sequence shown here is derived from an EMBL/GenBank/DDBJ whole genome shotgun (WGS) entry which is preliminary data.</text>
</comment>
<dbReference type="AlphaFoldDB" id="A0A162C9Z9"/>
<accession>A0A162C9Z9</accession>
<keyword evidence="6 8" id="KW-0472">Membrane</keyword>
<dbReference type="Gene3D" id="1.10.3730.20">
    <property type="match status" value="1"/>
</dbReference>
<keyword evidence="5 8" id="KW-1133">Transmembrane helix</keyword>